<organism evidence="2 3">
    <name type="scientific">Helobdella robusta</name>
    <name type="common">Californian leech</name>
    <dbReference type="NCBI Taxonomy" id="6412"/>
    <lineage>
        <taxon>Eukaryota</taxon>
        <taxon>Metazoa</taxon>
        <taxon>Spiralia</taxon>
        <taxon>Lophotrochozoa</taxon>
        <taxon>Annelida</taxon>
        <taxon>Clitellata</taxon>
        <taxon>Hirudinea</taxon>
        <taxon>Rhynchobdellida</taxon>
        <taxon>Glossiphoniidae</taxon>
        <taxon>Helobdella</taxon>
    </lineage>
</organism>
<reference evidence="3" key="1">
    <citation type="submission" date="2012-12" db="EMBL/GenBank/DDBJ databases">
        <authorList>
            <person name="Hellsten U."/>
            <person name="Grimwood J."/>
            <person name="Chapman J.A."/>
            <person name="Shapiro H."/>
            <person name="Aerts A."/>
            <person name="Otillar R.P."/>
            <person name="Terry A.Y."/>
            <person name="Boore J.L."/>
            <person name="Simakov O."/>
            <person name="Marletaz F."/>
            <person name="Cho S.-J."/>
            <person name="Edsinger-Gonzales E."/>
            <person name="Havlak P."/>
            <person name="Kuo D.-H."/>
            <person name="Larsson T."/>
            <person name="Lv J."/>
            <person name="Arendt D."/>
            <person name="Savage R."/>
            <person name="Osoegawa K."/>
            <person name="de Jong P."/>
            <person name="Lindberg D.R."/>
            <person name="Seaver E.C."/>
            <person name="Weisblat D.A."/>
            <person name="Putnam N.H."/>
            <person name="Grigoriev I.V."/>
            <person name="Rokhsar D.S."/>
        </authorList>
    </citation>
    <scope>NUCLEOTIDE SEQUENCE</scope>
</reference>
<dbReference type="KEGG" id="hro:HELRODRAFT_164219"/>
<evidence type="ECO:0000313" key="3">
    <source>
        <dbReference type="Proteomes" id="UP000015101"/>
    </source>
</evidence>
<keyword evidence="3" id="KW-1185">Reference proteome</keyword>
<dbReference type="EMBL" id="AMQM01001580">
    <property type="status" value="NOT_ANNOTATED_CDS"/>
    <property type="molecule type" value="Genomic_DNA"/>
</dbReference>
<accession>T1EV41</accession>
<dbReference type="RefSeq" id="XP_009027463.1">
    <property type="nucleotide sequence ID" value="XM_009029215.1"/>
</dbReference>
<dbReference type="HOGENOM" id="CLU_2040617_0_0_1"/>
<dbReference type="GeneID" id="20200441"/>
<reference evidence="2" key="3">
    <citation type="submission" date="2015-06" db="UniProtKB">
        <authorList>
            <consortium name="EnsemblMetazoa"/>
        </authorList>
    </citation>
    <scope>IDENTIFICATION</scope>
</reference>
<sequence length="121" mass="13910">MDFLWKEMEASLRSAMANLVGVVRGVLINVSKRPFDVENRPKIERDKHNKEKLLPNLKIMPQVSRNFILGVKFTVDEWKLAALLNRGEACLILTCMLKSISQTTCLDVARDKNWQCLATFF</sequence>
<reference evidence="1 3" key="2">
    <citation type="journal article" date="2013" name="Nature">
        <title>Insights into bilaterian evolution from three spiralian genomes.</title>
        <authorList>
            <person name="Simakov O."/>
            <person name="Marletaz F."/>
            <person name="Cho S.J."/>
            <person name="Edsinger-Gonzales E."/>
            <person name="Havlak P."/>
            <person name="Hellsten U."/>
            <person name="Kuo D.H."/>
            <person name="Larsson T."/>
            <person name="Lv J."/>
            <person name="Arendt D."/>
            <person name="Savage R."/>
            <person name="Osoegawa K."/>
            <person name="de Jong P."/>
            <person name="Grimwood J."/>
            <person name="Chapman J.A."/>
            <person name="Shapiro H."/>
            <person name="Aerts A."/>
            <person name="Otillar R.P."/>
            <person name="Terry A.Y."/>
            <person name="Boore J.L."/>
            <person name="Grigoriev I.V."/>
            <person name="Lindberg D.R."/>
            <person name="Seaver E.C."/>
            <person name="Weisblat D.A."/>
            <person name="Putnam N.H."/>
            <person name="Rokhsar D.S."/>
        </authorList>
    </citation>
    <scope>NUCLEOTIDE SEQUENCE</scope>
</reference>
<dbReference type="InParanoid" id="T1EV41"/>
<dbReference type="CTD" id="20200441"/>
<protein>
    <submittedName>
        <fullName evidence="1 2">Uncharacterized protein</fullName>
    </submittedName>
</protein>
<gene>
    <name evidence="2" type="primary">20200441</name>
    <name evidence="1" type="ORF">HELRODRAFT_164219</name>
</gene>
<dbReference type="EnsemblMetazoa" id="HelroT164219">
    <property type="protein sequence ID" value="HelroP164219"/>
    <property type="gene ID" value="HelroG164219"/>
</dbReference>
<dbReference type="Proteomes" id="UP000015101">
    <property type="component" value="Unassembled WGS sequence"/>
</dbReference>
<evidence type="ECO:0000313" key="2">
    <source>
        <dbReference type="EnsemblMetazoa" id="HelroP164219"/>
    </source>
</evidence>
<dbReference type="AlphaFoldDB" id="T1EV41"/>
<name>T1EV41_HELRO</name>
<proteinExistence type="predicted"/>
<dbReference type="EMBL" id="KB097571">
    <property type="protein sequence ID" value="ESN94386.1"/>
    <property type="molecule type" value="Genomic_DNA"/>
</dbReference>
<evidence type="ECO:0000313" key="1">
    <source>
        <dbReference type="EMBL" id="ESN94386.1"/>
    </source>
</evidence>